<feature type="transmembrane region" description="Helical" evidence="1">
    <location>
        <begin position="215"/>
        <end position="244"/>
    </location>
</feature>
<keyword evidence="3" id="KW-1185">Reference proteome</keyword>
<name>A0ABR7G0G3_9FIRM</name>
<evidence type="ECO:0000313" key="3">
    <source>
        <dbReference type="Proteomes" id="UP000628463"/>
    </source>
</evidence>
<dbReference type="EMBL" id="JACOPD010000004">
    <property type="protein sequence ID" value="MBC5680538.1"/>
    <property type="molecule type" value="Genomic_DNA"/>
</dbReference>
<gene>
    <name evidence="2" type="ORF">H8S01_06125</name>
</gene>
<organism evidence="2 3">
    <name type="scientific">Lachnospira hominis</name>
    <name type="common">ex Liu et al. 2021</name>
    <dbReference type="NCBI Taxonomy" id="2763051"/>
    <lineage>
        <taxon>Bacteria</taxon>
        <taxon>Bacillati</taxon>
        <taxon>Bacillota</taxon>
        <taxon>Clostridia</taxon>
        <taxon>Lachnospirales</taxon>
        <taxon>Lachnospiraceae</taxon>
        <taxon>Lachnospira</taxon>
    </lineage>
</organism>
<keyword evidence="1" id="KW-1133">Transmembrane helix</keyword>
<comment type="caution">
    <text evidence="2">The sequence shown here is derived from an EMBL/GenBank/DDBJ whole genome shotgun (WGS) entry which is preliminary data.</text>
</comment>
<feature type="transmembrane region" description="Helical" evidence="1">
    <location>
        <begin position="105"/>
        <end position="126"/>
    </location>
</feature>
<dbReference type="Pfam" id="PF11368">
    <property type="entry name" value="DUF3169"/>
    <property type="match status" value="1"/>
</dbReference>
<feature type="transmembrane region" description="Helical" evidence="1">
    <location>
        <begin position="58"/>
        <end position="78"/>
    </location>
</feature>
<keyword evidence="1" id="KW-0812">Transmembrane</keyword>
<dbReference type="RefSeq" id="WP_186836558.1">
    <property type="nucleotide sequence ID" value="NZ_JACOPD010000004.1"/>
</dbReference>
<keyword evidence="1" id="KW-0472">Membrane</keyword>
<dbReference type="Proteomes" id="UP000628463">
    <property type="component" value="Unassembled WGS sequence"/>
</dbReference>
<feature type="transmembrane region" description="Helical" evidence="1">
    <location>
        <begin position="138"/>
        <end position="159"/>
    </location>
</feature>
<sequence>MENQEIKEANRKAMPMFILLVIAGAAAGGIMGFVIAKYGLHGFSENIERVADVFSTFVAPWMMFTIAVFVPLILSPYYMKTKKMLLSWDGEDEEISDGIEKRLSVIIWVTSCGLIISYFLIGAVYSKGLEIFDNNKGGILPFSVGVVAFMAILVEAVIFQQKCVDLAKIMNPEKKASVYDMRFQKKWIESCDEAEKIIVGKCAFKAYSVTNSVCYVLEIVLVICALAFGTGFLPALVVCIIWLVNTSVYCRESMKYSKAGNKINYV</sequence>
<accession>A0ABR7G0G3</accession>
<evidence type="ECO:0000256" key="1">
    <source>
        <dbReference type="SAM" id="Phobius"/>
    </source>
</evidence>
<proteinExistence type="predicted"/>
<reference evidence="2 3" key="1">
    <citation type="submission" date="2020-08" db="EMBL/GenBank/DDBJ databases">
        <title>Genome public.</title>
        <authorList>
            <person name="Liu C."/>
            <person name="Sun Q."/>
        </authorList>
    </citation>
    <scope>NUCLEOTIDE SEQUENCE [LARGE SCALE GENOMIC DNA]</scope>
    <source>
        <strain evidence="2 3">NSJ-43</strain>
    </source>
</reference>
<protein>
    <submittedName>
        <fullName evidence="2">DUF3169 family protein</fullName>
    </submittedName>
</protein>
<dbReference type="InterPro" id="IPR021509">
    <property type="entry name" value="DUF3169"/>
</dbReference>
<feature type="transmembrane region" description="Helical" evidence="1">
    <location>
        <begin position="16"/>
        <end position="38"/>
    </location>
</feature>
<evidence type="ECO:0000313" key="2">
    <source>
        <dbReference type="EMBL" id="MBC5680538.1"/>
    </source>
</evidence>